<dbReference type="EMBL" id="CM001488">
    <property type="protein sequence ID" value="EIM62140.1"/>
    <property type="molecule type" value="Genomic_DNA"/>
</dbReference>
<evidence type="ECO:0000313" key="3">
    <source>
        <dbReference type="Proteomes" id="UP000005778"/>
    </source>
</evidence>
<keyword evidence="3" id="KW-1185">Reference proteome</keyword>
<dbReference type="Proteomes" id="UP000005778">
    <property type="component" value="Chromosome"/>
</dbReference>
<dbReference type="OrthoDB" id="5394411at2"/>
<sequence>MDRSFRNKYPEYKEYDKKKKFPTWILIIVCLIISGLPGYLLLIQNKTTFNKLFGKTKTTTQPTPQEILFYRKTPNIIKAPNITKKPQDTTEKIYSWTDETGIKHFSNVQPSQTIKNLTTTKNVSSREDSIIIRNNQILIPVTLSYNKKKTSTFLVLDTGASFTTIHDDFAIFFEPIQYRETVSTVADGRQVNTKTTTFDYISVGPYTYKNMRVDIIPYEKQSKIDNGLLGMNFLKHFKYQIDYKKKVIRWL</sequence>
<dbReference type="HOGENOM" id="CLU_1105748_0_0_7"/>
<dbReference type="InterPro" id="IPR021109">
    <property type="entry name" value="Peptidase_aspartic_dom_sf"/>
</dbReference>
<evidence type="ECO:0008006" key="4">
    <source>
        <dbReference type="Google" id="ProtNLM"/>
    </source>
</evidence>
<reference evidence="2 3" key="2">
    <citation type="submission" date="2012-02" db="EMBL/GenBank/DDBJ databases">
        <title>Improved High-Quality Draft sequence of Desulfobacter postgatei 2ac9.</title>
        <authorList>
            <consortium name="US DOE Joint Genome Institute"/>
            <person name="Lucas S."/>
            <person name="Han J."/>
            <person name="Lapidus A."/>
            <person name="Cheng J.-F."/>
            <person name="Goodwin L."/>
            <person name="Pitluck S."/>
            <person name="Peters L."/>
            <person name="Ovchinnikova G."/>
            <person name="Held B."/>
            <person name="Detter J.C."/>
            <person name="Han C."/>
            <person name="Tapia R."/>
            <person name="Land M."/>
            <person name="Hauser L."/>
            <person name="Kyrpides N."/>
            <person name="Ivanova N."/>
            <person name="Pagani I."/>
            <person name="Orellana R."/>
            <person name="Lovley D."/>
            <person name="Woyke T."/>
        </authorList>
    </citation>
    <scope>NUCLEOTIDE SEQUENCE [LARGE SCALE GENOMIC DNA]</scope>
    <source>
        <strain evidence="2 3">2ac9</strain>
    </source>
</reference>
<evidence type="ECO:0000313" key="2">
    <source>
        <dbReference type="EMBL" id="EIM62140.1"/>
    </source>
</evidence>
<dbReference type="CDD" id="cd05483">
    <property type="entry name" value="retropepsin_like_bacteria"/>
    <property type="match status" value="1"/>
</dbReference>
<dbReference type="InterPro" id="IPR034122">
    <property type="entry name" value="Retropepsin-like_bacterial"/>
</dbReference>
<feature type="transmembrane region" description="Helical" evidence="1">
    <location>
        <begin position="21"/>
        <end position="42"/>
    </location>
</feature>
<keyword evidence="1" id="KW-0812">Transmembrane</keyword>
<evidence type="ECO:0000256" key="1">
    <source>
        <dbReference type="SAM" id="Phobius"/>
    </source>
</evidence>
<reference evidence="2 3" key="1">
    <citation type="submission" date="2011-09" db="EMBL/GenBank/DDBJ databases">
        <authorList>
            <consortium name="US DOE Joint Genome Institute (JGI-PGF)"/>
            <person name="Lucas S."/>
            <person name="Han J."/>
            <person name="Lapidus A."/>
            <person name="Cheng J.-F."/>
            <person name="Goodwin L."/>
            <person name="Pitluck S."/>
            <person name="Peters L."/>
            <person name="Land M.L."/>
            <person name="Hauser L."/>
            <person name="Orellana R."/>
            <person name="Lovley D."/>
            <person name="Woyke T.J."/>
        </authorList>
    </citation>
    <scope>NUCLEOTIDE SEQUENCE [LARGE SCALE GENOMIC DNA]</scope>
    <source>
        <strain evidence="2 3">2ac9</strain>
    </source>
</reference>
<dbReference type="SUPFAM" id="SSF50630">
    <property type="entry name" value="Acid proteases"/>
    <property type="match status" value="1"/>
</dbReference>
<proteinExistence type="predicted"/>
<dbReference type="AlphaFoldDB" id="I5AY27"/>
<dbReference type="STRING" id="879212.DespoDRAFT_00094"/>
<name>I5AY27_9BACT</name>
<accession>I5AY27</accession>
<gene>
    <name evidence="2" type="ORF">DespoDRAFT_00094</name>
</gene>
<keyword evidence="1" id="KW-0472">Membrane</keyword>
<dbReference type="RefSeq" id="WP_004070483.1">
    <property type="nucleotide sequence ID" value="NZ_CM001488.1"/>
</dbReference>
<dbReference type="eggNOG" id="COG3577">
    <property type="taxonomic scope" value="Bacteria"/>
</dbReference>
<dbReference type="Gene3D" id="2.40.70.10">
    <property type="entry name" value="Acid Proteases"/>
    <property type="match status" value="1"/>
</dbReference>
<dbReference type="Pfam" id="PF13650">
    <property type="entry name" value="Asp_protease_2"/>
    <property type="match status" value="1"/>
</dbReference>
<protein>
    <recommendedName>
        <fullName evidence="4">DUF4124 domain-containing protein</fullName>
    </recommendedName>
</protein>
<keyword evidence="1" id="KW-1133">Transmembrane helix</keyword>
<organism evidence="2 3">
    <name type="scientific">Desulfobacter postgatei 2ac9</name>
    <dbReference type="NCBI Taxonomy" id="879212"/>
    <lineage>
        <taxon>Bacteria</taxon>
        <taxon>Pseudomonadati</taxon>
        <taxon>Thermodesulfobacteriota</taxon>
        <taxon>Desulfobacteria</taxon>
        <taxon>Desulfobacterales</taxon>
        <taxon>Desulfobacteraceae</taxon>
        <taxon>Desulfobacter</taxon>
    </lineage>
</organism>